<organism evidence="1">
    <name type="scientific">uncultured gamma proteobacterium EB080_L93H08</name>
    <dbReference type="NCBI Taxonomy" id="710973"/>
    <lineage>
        <taxon>Bacteria</taxon>
        <taxon>Pseudomonadati</taxon>
        <taxon>Pseudomonadota</taxon>
        <taxon>Gammaproteobacteria</taxon>
        <taxon>environmental samples</taxon>
    </lineage>
</organism>
<accession>E0Y2P6</accession>
<proteinExistence type="predicted"/>
<sequence>MLTNLGQYAEELRENYSNWLKKKRSINNLLNILIDYQMHSLL</sequence>
<evidence type="ECO:0000313" key="1">
    <source>
        <dbReference type="EMBL" id="ADI20937.1"/>
    </source>
</evidence>
<protein>
    <submittedName>
        <fullName evidence="1">Uncharacterized protein</fullName>
    </submittedName>
</protein>
<dbReference type="AlphaFoldDB" id="E0Y2P6"/>
<dbReference type="EMBL" id="GU474948">
    <property type="protein sequence ID" value="ADI20937.1"/>
    <property type="molecule type" value="Genomic_DNA"/>
</dbReference>
<name>E0Y2P6_9GAMM</name>
<reference evidence="1" key="1">
    <citation type="journal article" date="2011" name="Environ. Microbiol.">
        <title>Time-series analyses of Monterey Bay coastal microbial picoplankton using a 'genome proxy' microarray.</title>
        <authorList>
            <person name="Rich V.I."/>
            <person name="Pham V.D."/>
            <person name="Eppley J."/>
            <person name="Shi Y."/>
            <person name="DeLong E.F."/>
        </authorList>
    </citation>
    <scope>NUCLEOTIDE SEQUENCE</scope>
</reference>